<dbReference type="Proteomes" id="UP001626550">
    <property type="component" value="Unassembled WGS sequence"/>
</dbReference>
<dbReference type="SMART" id="SM00220">
    <property type="entry name" value="S_TKc"/>
    <property type="match status" value="1"/>
</dbReference>
<feature type="compositionally biased region" description="Polar residues" evidence="8">
    <location>
        <begin position="358"/>
        <end position="372"/>
    </location>
</feature>
<evidence type="ECO:0000259" key="9">
    <source>
        <dbReference type="PROSITE" id="PS50011"/>
    </source>
</evidence>
<keyword evidence="3 7" id="KW-0547">Nucleotide-binding</keyword>
<dbReference type="GO" id="GO:0015630">
    <property type="term" value="C:microtubule cytoskeleton"/>
    <property type="evidence" value="ECO:0007669"/>
    <property type="project" value="UniProtKB-ARBA"/>
</dbReference>
<evidence type="ECO:0000313" key="11">
    <source>
        <dbReference type="Proteomes" id="UP001626550"/>
    </source>
</evidence>
<feature type="region of interest" description="Disordered" evidence="8">
    <location>
        <begin position="474"/>
        <end position="525"/>
    </location>
</feature>
<organism evidence="10 11">
    <name type="scientific">Cichlidogyrus casuarinus</name>
    <dbReference type="NCBI Taxonomy" id="1844966"/>
    <lineage>
        <taxon>Eukaryota</taxon>
        <taxon>Metazoa</taxon>
        <taxon>Spiralia</taxon>
        <taxon>Lophotrochozoa</taxon>
        <taxon>Platyhelminthes</taxon>
        <taxon>Monogenea</taxon>
        <taxon>Monopisthocotylea</taxon>
        <taxon>Dactylogyridea</taxon>
        <taxon>Ancyrocephalidae</taxon>
        <taxon>Cichlidogyrus</taxon>
    </lineage>
</organism>
<evidence type="ECO:0000256" key="1">
    <source>
        <dbReference type="ARBA" id="ARBA00022527"/>
    </source>
</evidence>
<evidence type="ECO:0000256" key="3">
    <source>
        <dbReference type="ARBA" id="ARBA00022741"/>
    </source>
</evidence>
<evidence type="ECO:0000256" key="5">
    <source>
        <dbReference type="ARBA" id="ARBA00022840"/>
    </source>
</evidence>
<dbReference type="CDD" id="cd14017">
    <property type="entry name" value="STKc_TTBK"/>
    <property type="match status" value="1"/>
</dbReference>
<dbReference type="PANTHER" id="PTHR11909">
    <property type="entry name" value="CASEIN KINASE-RELATED"/>
    <property type="match status" value="1"/>
</dbReference>
<dbReference type="FunFam" id="3.30.200.20:FF:000358">
    <property type="entry name" value="Tau tubulin kinase 2b"/>
    <property type="match status" value="1"/>
</dbReference>
<evidence type="ECO:0000313" key="10">
    <source>
        <dbReference type="EMBL" id="KAL3315959.1"/>
    </source>
</evidence>
<dbReference type="InterPro" id="IPR011009">
    <property type="entry name" value="Kinase-like_dom_sf"/>
</dbReference>
<dbReference type="FunFam" id="1.10.510.10:FF:000481">
    <property type="entry name" value="Asator, isoform D"/>
    <property type="match status" value="1"/>
</dbReference>
<evidence type="ECO:0000256" key="2">
    <source>
        <dbReference type="ARBA" id="ARBA00022679"/>
    </source>
</evidence>
<keyword evidence="1" id="KW-0723">Serine/threonine-protein kinase</keyword>
<dbReference type="InterPro" id="IPR047916">
    <property type="entry name" value="TTBK_Asator-like_STKc"/>
</dbReference>
<feature type="compositionally biased region" description="Polar residues" evidence="8">
    <location>
        <begin position="501"/>
        <end position="525"/>
    </location>
</feature>
<evidence type="ECO:0000256" key="4">
    <source>
        <dbReference type="ARBA" id="ARBA00022777"/>
    </source>
</evidence>
<feature type="domain" description="Protein kinase" evidence="9">
    <location>
        <begin position="21"/>
        <end position="286"/>
    </location>
</feature>
<dbReference type="InterPro" id="IPR000719">
    <property type="entry name" value="Prot_kinase_dom"/>
</dbReference>
<dbReference type="InterPro" id="IPR017441">
    <property type="entry name" value="Protein_kinase_ATP_BS"/>
</dbReference>
<proteinExistence type="inferred from homology"/>
<keyword evidence="4" id="KW-0418">Kinase</keyword>
<dbReference type="InterPro" id="IPR050235">
    <property type="entry name" value="CK1_Ser-Thr_kinase"/>
</dbReference>
<dbReference type="EMBL" id="JBJKFK010000630">
    <property type="protein sequence ID" value="KAL3315959.1"/>
    <property type="molecule type" value="Genomic_DNA"/>
</dbReference>
<evidence type="ECO:0000256" key="8">
    <source>
        <dbReference type="SAM" id="MobiDB-lite"/>
    </source>
</evidence>
<protein>
    <recommendedName>
        <fullName evidence="9">Protein kinase domain-containing protein</fullName>
    </recommendedName>
</protein>
<comment type="caution">
    <text evidence="10">The sequence shown here is derived from an EMBL/GenBank/DDBJ whole genome shotgun (WGS) entry which is preliminary data.</text>
</comment>
<evidence type="ECO:0000256" key="7">
    <source>
        <dbReference type="PROSITE-ProRule" id="PRU10141"/>
    </source>
</evidence>
<keyword evidence="2" id="KW-0808">Transferase</keyword>
<dbReference type="AlphaFoldDB" id="A0ABD2Q8R8"/>
<dbReference type="PROSITE" id="PS50011">
    <property type="entry name" value="PROTEIN_KINASE_DOM"/>
    <property type="match status" value="1"/>
</dbReference>
<dbReference type="SUPFAM" id="SSF56112">
    <property type="entry name" value="Protein kinase-like (PK-like)"/>
    <property type="match status" value="1"/>
</dbReference>
<dbReference type="Pfam" id="PF00069">
    <property type="entry name" value="Pkinase"/>
    <property type="match status" value="1"/>
</dbReference>
<feature type="binding site" evidence="7">
    <location>
        <position position="50"/>
    </location>
    <ligand>
        <name>ATP</name>
        <dbReference type="ChEBI" id="CHEBI:30616"/>
    </ligand>
</feature>
<reference evidence="10 11" key="1">
    <citation type="submission" date="2024-11" db="EMBL/GenBank/DDBJ databases">
        <title>Adaptive evolution of stress response genes in parasites aligns with host niche diversity.</title>
        <authorList>
            <person name="Hahn C."/>
            <person name="Resl P."/>
        </authorList>
    </citation>
    <scope>NUCLEOTIDE SEQUENCE [LARGE SCALE GENOMIC DNA]</scope>
    <source>
        <strain evidence="10">EGGRZ-B1_66</strain>
        <tissue evidence="10">Body</tissue>
    </source>
</reference>
<evidence type="ECO:0000256" key="6">
    <source>
        <dbReference type="ARBA" id="ARBA00061588"/>
    </source>
</evidence>
<feature type="compositionally biased region" description="Acidic residues" evidence="8">
    <location>
        <begin position="477"/>
        <end position="494"/>
    </location>
</feature>
<sequence>MTAASTTSDIVSAGTVIKDRWRVMKKLGGGGFGEIYEATDMTNNTKVAVKVESAQQPKQVLKMEVAVLKRLQGKPHTCRFIGCGRNEQFNYIVMSLQGRNLADLRRATKKACFSISTTVRLTKQILTAIEAIHSVGFLHRDIKPSNFALALSTSGQPMKTIIMLDFGLARQYTTTSGDLRAPRSVAGFRGTVRYASVNAHLNKELGRHDDLWSLFYMVAEFITGELPWRKIKDKEQVGLLKQTYDHNQMLKFMPREYKQFLEHIQSLSYYDKPDYNLLQGLMSAYMERKPINESDPYDWETSVENGASLRDIARSSHMRQGTPNLASRNVSLNIGGTTALNSNNAALPADTTKGFDELNSNSPQMQQQSRKLTSGHLRNPPTRAAASTPRHVKEGAAARARLKSQQMDALDTSKNSTPPVLRNSVGANGSATSLAAMTRCDTTCTHAVMLNPDGGDVENGNDITKAGLFTHASQWINDDDDDQEESEMNDEEENGDKSPPALQQNNSGTPLSPSQRHSNITMRIA</sequence>
<dbReference type="PROSITE" id="PS00107">
    <property type="entry name" value="PROTEIN_KINASE_ATP"/>
    <property type="match status" value="1"/>
</dbReference>
<dbReference type="Gene3D" id="1.10.510.10">
    <property type="entry name" value="Transferase(Phosphotransferase) domain 1"/>
    <property type="match status" value="1"/>
</dbReference>
<feature type="compositionally biased region" description="Polar residues" evidence="8">
    <location>
        <begin position="403"/>
        <end position="418"/>
    </location>
</feature>
<gene>
    <name evidence="10" type="ORF">Ciccas_005404</name>
</gene>
<accession>A0ABD2Q8R8</accession>
<feature type="region of interest" description="Disordered" evidence="8">
    <location>
        <begin position="338"/>
        <end position="427"/>
    </location>
</feature>
<dbReference type="GO" id="GO:0005524">
    <property type="term" value="F:ATP binding"/>
    <property type="evidence" value="ECO:0007669"/>
    <property type="project" value="UniProtKB-UniRule"/>
</dbReference>
<keyword evidence="5 7" id="KW-0067">ATP-binding</keyword>
<comment type="similarity">
    <text evidence="6">Belongs to the protein kinase superfamily. CK1 Ser/Thr protein kinase family.</text>
</comment>
<name>A0ABD2Q8R8_9PLAT</name>
<dbReference type="GO" id="GO:0004674">
    <property type="term" value="F:protein serine/threonine kinase activity"/>
    <property type="evidence" value="ECO:0007669"/>
    <property type="project" value="UniProtKB-KW"/>
</dbReference>
<keyword evidence="11" id="KW-1185">Reference proteome</keyword>